<dbReference type="AlphaFoldDB" id="A0A2P2JJT6"/>
<sequence>MSLQIILVLLLFPTERPEHELKDEESTIWIWLLNMTFPITISVKQFPFFLLKSMLWSFLYDESKWNWSNHFFYSVLHHYRDM</sequence>
<accession>A0A2P2JJT6</accession>
<dbReference type="EMBL" id="GGEC01013247">
    <property type="protein sequence ID" value="MBW93730.1"/>
    <property type="molecule type" value="Transcribed_RNA"/>
</dbReference>
<feature type="signal peptide" evidence="1">
    <location>
        <begin position="1"/>
        <end position="17"/>
    </location>
</feature>
<evidence type="ECO:0000256" key="1">
    <source>
        <dbReference type="SAM" id="SignalP"/>
    </source>
</evidence>
<protein>
    <submittedName>
        <fullName evidence="2">Uncharacterized protein</fullName>
    </submittedName>
</protein>
<reference evidence="2" key="1">
    <citation type="submission" date="2018-02" db="EMBL/GenBank/DDBJ databases">
        <title>Rhizophora mucronata_Transcriptome.</title>
        <authorList>
            <person name="Meera S.P."/>
            <person name="Sreeshan A."/>
            <person name="Augustine A."/>
        </authorList>
    </citation>
    <scope>NUCLEOTIDE SEQUENCE</scope>
    <source>
        <tissue evidence="2">Leaf</tissue>
    </source>
</reference>
<organism evidence="2">
    <name type="scientific">Rhizophora mucronata</name>
    <name type="common">Asiatic mangrove</name>
    <dbReference type="NCBI Taxonomy" id="61149"/>
    <lineage>
        <taxon>Eukaryota</taxon>
        <taxon>Viridiplantae</taxon>
        <taxon>Streptophyta</taxon>
        <taxon>Embryophyta</taxon>
        <taxon>Tracheophyta</taxon>
        <taxon>Spermatophyta</taxon>
        <taxon>Magnoliopsida</taxon>
        <taxon>eudicotyledons</taxon>
        <taxon>Gunneridae</taxon>
        <taxon>Pentapetalae</taxon>
        <taxon>rosids</taxon>
        <taxon>fabids</taxon>
        <taxon>Malpighiales</taxon>
        <taxon>Rhizophoraceae</taxon>
        <taxon>Rhizophora</taxon>
    </lineage>
</organism>
<keyword evidence="1" id="KW-0732">Signal</keyword>
<feature type="chain" id="PRO_5015138115" evidence="1">
    <location>
        <begin position="18"/>
        <end position="82"/>
    </location>
</feature>
<proteinExistence type="predicted"/>
<name>A0A2P2JJT6_RHIMU</name>
<evidence type="ECO:0000313" key="2">
    <source>
        <dbReference type="EMBL" id="MBW93730.1"/>
    </source>
</evidence>